<dbReference type="InterPro" id="IPR022476">
    <property type="entry name" value="Spore_YabP/YqfC"/>
</dbReference>
<dbReference type="PIRSF" id="PIRSF011576">
    <property type="entry name" value="YabP"/>
    <property type="match status" value="1"/>
</dbReference>
<accession>C0GIZ7</accession>
<protein>
    <submittedName>
        <fullName evidence="1">Sporulation protein YabP</fullName>
    </submittedName>
</protein>
<dbReference type="Gene3D" id="2.60.40.2000">
    <property type="match status" value="1"/>
</dbReference>
<organism evidence="1 2">
    <name type="scientific">Dethiobacter alkaliphilus AHT 1</name>
    <dbReference type="NCBI Taxonomy" id="555088"/>
    <lineage>
        <taxon>Bacteria</taxon>
        <taxon>Bacillati</taxon>
        <taxon>Bacillota</taxon>
        <taxon>Dethiobacteria</taxon>
        <taxon>Dethiobacterales</taxon>
        <taxon>Dethiobacteraceae</taxon>
        <taxon>Dethiobacter</taxon>
    </lineage>
</organism>
<evidence type="ECO:0000313" key="2">
    <source>
        <dbReference type="Proteomes" id="UP000006443"/>
    </source>
</evidence>
<dbReference type="GO" id="GO:0030435">
    <property type="term" value="P:sporulation resulting in formation of a cellular spore"/>
    <property type="evidence" value="ECO:0007669"/>
    <property type="project" value="InterPro"/>
</dbReference>
<comment type="caution">
    <text evidence="1">The sequence shown here is derived from an EMBL/GenBank/DDBJ whole genome shotgun (WGS) entry which is preliminary data.</text>
</comment>
<dbReference type="EMBL" id="ACJM01000014">
    <property type="protein sequence ID" value="EEG76630.1"/>
    <property type="molecule type" value="Genomic_DNA"/>
</dbReference>
<name>C0GIZ7_DETAL</name>
<dbReference type="eggNOG" id="ENOG50306T7">
    <property type="taxonomic scope" value="Bacteria"/>
</dbReference>
<keyword evidence="2" id="KW-1185">Reference proteome</keyword>
<dbReference type="Proteomes" id="UP000006443">
    <property type="component" value="Unassembled WGS sequence"/>
</dbReference>
<dbReference type="Pfam" id="PF07873">
    <property type="entry name" value="YabP"/>
    <property type="match status" value="1"/>
</dbReference>
<gene>
    <name evidence="1" type="ORF">DealDRAFT_2456</name>
</gene>
<dbReference type="OrthoDB" id="9795125at2"/>
<dbReference type="InterPro" id="IPR012504">
    <property type="entry name" value="Spore_YabP"/>
</dbReference>
<dbReference type="NCBIfam" id="TIGR02892">
    <property type="entry name" value="spore_yabP"/>
    <property type="match status" value="1"/>
</dbReference>
<reference evidence="1 2" key="1">
    <citation type="submission" date="2009-02" db="EMBL/GenBank/DDBJ databases">
        <title>Sequencing of the draft genome and assembly of Dethiobacter alkaliphilus AHT 1.</title>
        <authorList>
            <consortium name="US DOE Joint Genome Institute (JGI-PGF)"/>
            <person name="Lucas S."/>
            <person name="Copeland A."/>
            <person name="Lapidus A."/>
            <person name="Glavina del Rio T."/>
            <person name="Dalin E."/>
            <person name="Tice H."/>
            <person name="Bruce D."/>
            <person name="Goodwin L."/>
            <person name="Pitluck S."/>
            <person name="Larimer F."/>
            <person name="Land M.L."/>
            <person name="Hauser L."/>
            <person name="Muyzer G."/>
        </authorList>
    </citation>
    <scope>NUCLEOTIDE SEQUENCE [LARGE SCALE GENOMIC DNA]</scope>
    <source>
        <strain evidence="1 2">AHT 1</strain>
    </source>
</reference>
<dbReference type="AlphaFoldDB" id="C0GIZ7"/>
<dbReference type="RefSeq" id="WP_008517862.1">
    <property type="nucleotide sequence ID" value="NZ_ACJM01000014.1"/>
</dbReference>
<sequence length="96" mass="11077">MEHSYSKPQSSHKLVIHNREVMDVTGVLHVDSFDDEEVILETEQGLLAIRGEDLHIKQLNLEKGELGIEGLILELAYSDDKRFRDRGKGLFERLFK</sequence>
<proteinExistence type="predicted"/>
<dbReference type="STRING" id="555088.DealDRAFT_2456"/>
<evidence type="ECO:0000313" key="1">
    <source>
        <dbReference type="EMBL" id="EEG76630.1"/>
    </source>
</evidence>
<dbReference type="InterPro" id="IPR038705">
    <property type="entry name" value="YabP_sf"/>
</dbReference>